<evidence type="ECO:0008006" key="4">
    <source>
        <dbReference type="Google" id="ProtNLM"/>
    </source>
</evidence>
<dbReference type="SUPFAM" id="SSF53850">
    <property type="entry name" value="Periplasmic binding protein-like II"/>
    <property type="match status" value="1"/>
</dbReference>
<dbReference type="Pfam" id="PF12974">
    <property type="entry name" value="Phosphonate-bd"/>
    <property type="match status" value="1"/>
</dbReference>
<evidence type="ECO:0000313" key="3">
    <source>
        <dbReference type="Proteomes" id="UP000179037"/>
    </source>
</evidence>
<keyword evidence="1" id="KW-0732">Signal</keyword>
<protein>
    <recommendedName>
        <fullName evidence="4">Solute-binding protein family 3/N-terminal domain-containing protein</fullName>
    </recommendedName>
</protein>
<proteinExistence type="predicted"/>
<organism evidence="2 3">
    <name type="scientific">Candidatus Muproteobacteria bacterium RIFCSPLOWO2_01_FULL_60_18</name>
    <dbReference type="NCBI Taxonomy" id="1817768"/>
    <lineage>
        <taxon>Bacteria</taxon>
        <taxon>Pseudomonadati</taxon>
        <taxon>Pseudomonadota</taxon>
        <taxon>Candidatus Muproteobacteria</taxon>
    </lineage>
</organism>
<accession>A0A1F6U4E6</accession>
<reference evidence="2 3" key="1">
    <citation type="journal article" date="2016" name="Nat. Commun.">
        <title>Thousands of microbial genomes shed light on interconnected biogeochemical processes in an aquifer system.</title>
        <authorList>
            <person name="Anantharaman K."/>
            <person name="Brown C.T."/>
            <person name="Hug L.A."/>
            <person name="Sharon I."/>
            <person name="Castelle C.J."/>
            <person name="Probst A.J."/>
            <person name="Thomas B.C."/>
            <person name="Singh A."/>
            <person name="Wilkins M.J."/>
            <person name="Karaoz U."/>
            <person name="Brodie E.L."/>
            <person name="Williams K.H."/>
            <person name="Hubbard S.S."/>
            <person name="Banfield J.F."/>
        </authorList>
    </citation>
    <scope>NUCLEOTIDE SEQUENCE [LARGE SCALE GENOMIC DNA]</scope>
</reference>
<evidence type="ECO:0000313" key="2">
    <source>
        <dbReference type="EMBL" id="OGI52244.1"/>
    </source>
</evidence>
<dbReference type="AlphaFoldDB" id="A0A1F6U4E6"/>
<gene>
    <name evidence="2" type="ORF">A3A87_07845</name>
</gene>
<dbReference type="Gene3D" id="3.40.190.10">
    <property type="entry name" value="Periplasmic binding protein-like II"/>
    <property type="match status" value="1"/>
</dbReference>
<dbReference type="Proteomes" id="UP000179037">
    <property type="component" value="Unassembled WGS sequence"/>
</dbReference>
<sequence length="317" mass="34684">MKIKSALVVFLGLIIVSIARLPAAAESSGTQNLTPMQVSATAMKKVSFTPTAPAFAKSNLPANIAEEQQTLVFAAPPYETEAEAVRTYQPIAQYLSRVIGKKIVFQHPKDWLTYQTEMQRGSYDLVFDGPHFNSWRISNLQHSTLVKLDDDHAFVVVVRKDDRIANLKQLAGQKICGMTPPDLGTLAVLGQFDNPVRQPLIVNTLGAAKVYESVAIEKQCAAGILPVASLKKFRDSKNLVRVIHKTRSMPNQALSAGPRISREDQARIAATLMSPEASKIVSRLVAAYGTDKGLAYASKEDYAGLDVYLKDAWGYGH</sequence>
<comment type="caution">
    <text evidence="2">The sequence shown here is derived from an EMBL/GenBank/DDBJ whole genome shotgun (WGS) entry which is preliminary data.</text>
</comment>
<evidence type="ECO:0000256" key="1">
    <source>
        <dbReference type="SAM" id="SignalP"/>
    </source>
</evidence>
<feature type="signal peptide" evidence="1">
    <location>
        <begin position="1"/>
        <end position="25"/>
    </location>
</feature>
<feature type="chain" id="PRO_5009526966" description="Solute-binding protein family 3/N-terminal domain-containing protein" evidence="1">
    <location>
        <begin position="26"/>
        <end position="317"/>
    </location>
</feature>
<dbReference type="EMBL" id="MFTC01000022">
    <property type="protein sequence ID" value="OGI52244.1"/>
    <property type="molecule type" value="Genomic_DNA"/>
</dbReference>
<name>A0A1F6U4E6_9PROT</name>
<dbReference type="STRING" id="1817768.A3A87_07845"/>